<proteinExistence type="predicted"/>
<evidence type="ECO:0000313" key="2">
    <source>
        <dbReference type="Proteomes" id="UP001207468"/>
    </source>
</evidence>
<comment type="caution">
    <text evidence="1">The sequence shown here is derived from an EMBL/GenBank/DDBJ whole genome shotgun (WGS) entry which is preliminary data.</text>
</comment>
<reference evidence="1" key="1">
    <citation type="submission" date="2021-03" db="EMBL/GenBank/DDBJ databases">
        <title>Evolutionary priming and transition to the ectomycorrhizal habit in an iconic lineage of mushroom-forming fungi: is preadaptation a requirement?</title>
        <authorList>
            <consortium name="DOE Joint Genome Institute"/>
            <person name="Looney B.P."/>
            <person name="Miyauchi S."/>
            <person name="Morin E."/>
            <person name="Drula E."/>
            <person name="Courty P.E."/>
            <person name="Chicoki N."/>
            <person name="Fauchery L."/>
            <person name="Kohler A."/>
            <person name="Kuo A."/>
            <person name="LaButti K."/>
            <person name="Pangilinan J."/>
            <person name="Lipzen A."/>
            <person name="Riley R."/>
            <person name="Andreopoulos W."/>
            <person name="He G."/>
            <person name="Johnson J."/>
            <person name="Barry K.W."/>
            <person name="Grigoriev I.V."/>
            <person name="Nagy L."/>
            <person name="Hibbett D."/>
            <person name="Henrissat B."/>
            <person name="Matheny P.B."/>
            <person name="Labbe J."/>
            <person name="Martin A.F."/>
        </authorList>
    </citation>
    <scope>NUCLEOTIDE SEQUENCE</scope>
    <source>
        <strain evidence="1">BPL698</strain>
    </source>
</reference>
<organism evidence="1 2">
    <name type="scientific">Russula earlei</name>
    <dbReference type="NCBI Taxonomy" id="71964"/>
    <lineage>
        <taxon>Eukaryota</taxon>
        <taxon>Fungi</taxon>
        <taxon>Dikarya</taxon>
        <taxon>Basidiomycota</taxon>
        <taxon>Agaricomycotina</taxon>
        <taxon>Agaricomycetes</taxon>
        <taxon>Russulales</taxon>
        <taxon>Russulaceae</taxon>
        <taxon>Russula</taxon>
    </lineage>
</organism>
<evidence type="ECO:0000313" key="1">
    <source>
        <dbReference type="EMBL" id="KAI9513250.1"/>
    </source>
</evidence>
<dbReference type="Proteomes" id="UP001207468">
    <property type="component" value="Unassembled WGS sequence"/>
</dbReference>
<protein>
    <submittedName>
        <fullName evidence="1">Uncharacterized protein</fullName>
    </submittedName>
</protein>
<dbReference type="EMBL" id="JAGFNK010000002">
    <property type="protein sequence ID" value="KAI9513250.1"/>
    <property type="molecule type" value="Genomic_DNA"/>
</dbReference>
<keyword evidence="2" id="KW-1185">Reference proteome</keyword>
<name>A0ACC0UNT6_9AGAM</name>
<accession>A0ACC0UNT6</accession>
<sequence length="350" mass="39090">MTSLLAAQTNVPTSAPILIEGILQSLCQGVIFAQAARYWECPLNDTVRMKSYVMTLVGLSLLQTAFTGYKLWYIFIYLRYWSTSPIVWADLFLNGLICTVCEVSLLRKCWKVTKKRIWVTAPLAFLLVTVFIANVYLTVALGVGSKHEGGNDSPLKAQHSFLAKFSFNYWIFGSLVLDVTITSILMVYLWHSRTGVDNLDKALKHITAVTWESATVPSVFQVIAVSMYNSQSGESRHLVLFFYLMTGKLYTLGIMRSLNSRPDLRGRMTSDDVGRTSLSGWQWDDGPDETSVARRLSETPFLETTASVSRDGRLCALPETSSSTTSAERFKQREPYDSSNGVVASGFRSV</sequence>
<gene>
    <name evidence="1" type="ORF">F5148DRAFT_285715</name>
</gene>